<dbReference type="InterPro" id="IPR027417">
    <property type="entry name" value="P-loop_NTPase"/>
</dbReference>
<dbReference type="GO" id="GO:0005739">
    <property type="term" value="C:mitochondrion"/>
    <property type="evidence" value="ECO:0007669"/>
    <property type="project" value="TreeGrafter"/>
</dbReference>
<keyword evidence="9" id="KW-0067">ATP-binding</keyword>
<proteinExistence type="inferred from homology"/>
<dbReference type="GO" id="GO:0005634">
    <property type="term" value="C:nucleus"/>
    <property type="evidence" value="ECO:0007669"/>
    <property type="project" value="TreeGrafter"/>
</dbReference>
<evidence type="ECO:0000256" key="9">
    <source>
        <dbReference type="ARBA" id="ARBA00022840"/>
    </source>
</evidence>
<organism evidence="15 16">
    <name type="scientific">Accipiter nisus</name>
    <name type="common">Eurasian sparrowhawk</name>
    <dbReference type="NCBI Taxonomy" id="211598"/>
    <lineage>
        <taxon>Eukaryota</taxon>
        <taxon>Metazoa</taxon>
        <taxon>Chordata</taxon>
        <taxon>Craniata</taxon>
        <taxon>Vertebrata</taxon>
        <taxon>Euteleostomi</taxon>
        <taxon>Archelosauria</taxon>
        <taxon>Archosauria</taxon>
        <taxon>Dinosauria</taxon>
        <taxon>Saurischia</taxon>
        <taxon>Theropoda</taxon>
        <taxon>Coelurosauria</taxon>
        <taxon>Aves</taxon>
        <taxon>Neognathae</taxon>
        <taxon>Neoaves</taxon>
        <taxon>Telluraves</taxon>
        <taxon>Accipitrimorphae</taxon>
        <taxon>Accipitriformes</taxon>
        <taxon>Accipitridae</taxon>
        <taxon>Accipitrinae</taxon>
        <taxon>Accipiter</taxon>
    </lineage>
</organism>
<dbReference type="InterPro" id="IPR018095">
    <property type="entry name" value="Thymidylate_kin_CS"/>
</dbReference>
<evidence type="ECO:0000256" key="2">
    <source>
        <dbReference type="ARBA" id="ARBA00009776"/>
    </source>
</evidence>
<evidence type="ECO:0000313" key="16">
    <source>
        <dbReference type="Proteomes" id="UP000694541"/>
    </source>
</evidence>
<dbReference type="InterPro" id="IPR039430">
    <property type="entry name" value="Thymidylate_kin-like_dom"/>
</dbReference>
<evidence type="ECO:0000259" key="14">
    <source>
        <dbReference type="Pfam" id="PF02223"/>
    </source>
</evidence>
<evidence type="ECO:0000256" key="4">
    <source>
        <dbReference type="ARBA" id="ARBA00017144"/>
    </source>
</evidence>
<reference evidence="15" key="2">
    <citation type="submission" date="2025-09" db="UniProtKB">
        <authorList>
            <consortium name="Ensembl"/>
        </authorList>
    </citation>
    <scope>IDENTIFICATION</scope>
</reference>
<dbReference type="PROSITE" id="PS01331">
    <property type="entry name" value="THYMIDYLATE_KINASE"/>
    <property type="match status" value="1"/>
</dbReference>
<dbReference type="SUPFAM" id="SSF52540">
    <property type="entry name" value="P-loop containing nucleoside triphosphate hydrolases"/>
    <property type="match status" value="1"/>
</dbReference>
<dbReference type="GO" id="GO:0005524">
    <property type="term" value="F:ATP binding"/>
    <property type="evidence" value="ECO:0007669"/>
    <property type="project" value="UniProtKB-KW"/>
</dbReference>
<dbReference type="HAMAP" id="MF_00165">
    <property type="entry name" value="Thymidylate_kinase"/>
    <property type="match status" value="1"/>
</dbReference>
<feature type="domain" description="Thymidylate kinase-like" evidence="14">
    <location>
        <begin position="78"/>
        <end position="258"/>
    </location>
</feature>
<comment type="catalytic activity">
    <reaction evidence="11">
        <text>dTMP + ATP = dTDP + ADP</text>
        <dbReference type="Rhea" id="RHEA:13517"/>
        <dbReference type="ChEBI" id="CHEBI:30616"/>
        <dbReference type="ChEBI" id="CHEBI:58369"/>
        <dbReference type="ChEBI" id="CHEBI:63528"/>
        <dbReference type="ChEBI" id="CHEBI:456216"/>
        <dbReference type="EC" id="2.7.4.9"/>
    </reaction>
</comment>
<dbReference type="Ensembl" id="ENSANIT00000012980.1">
    <property type="protein sequence ID" value="ENSANIP00000012538.1"/>
    <property type="gene ID" value="ENSANIG00000008509.1"/>
</dbReference>
<dbReference type="PANTHER" id="PTHR10344">
    <property type="entry name" value="THYMIDYLATE KINASE"/>
    <property type="match status" value="1"/>
</dbReference>
<accession>A0A8B9MTQ6</accession>
<evidence type="ECO:0000313" key="15">
    <source>
        <dbReference type="Ensembl" id="ENSANIP00000012538.1"/>
    </source>
</evidence>
<evidence type="ECO:0000256" key="8">
    <source>
        <dbReference type="ARBA" id="ARBA00022777"/>
    </source>
</evidence>
<dbReference type="AlphaFoldDB" id="A0A8B9MTQ6"/>
<dbReference type="InterPro" id="IPR018094">
    <property type="entry name" value="Thymidylate_kinase"/>
</dbReference>
<comment type="function">
    <text evidence="12">Catalyzes the phosphorylation of thymidine monophosphate (dTMP) to thymidine diphosphate (dTDP), the immediate precursor for the DNA building block dTTP, with ATP as the preferred phosphoryl donor in the presence of Mg(2+).</text>
</comment>
<reference evidence="15" key="1">
    <citation type="submission" date="2025-08" db="UniProtKB">
        <authorList>
            <consortium name="Ensembl"/>
        </authorList>
    </citation>
    <scope>IDENTIFICATION</scope>
</reference>
<name>A0A8B9MTQ6_9AVES</name>
<evidence type="ECO:0000256" key="6">
    <source>
        <dbReference type="ARBA" id="ARBA00022727"/>
    </source>
</evidence>
<sequence>MRGRAGGGAEPLFRASQPPRLPGGPRRLCALPPPRAARGGGGVGWGGGRDWPDGGSGRGGRRAPARGMAGRRGALIVLEGVDRAGKSTQGRRLVEALRADGHCADLLRFPERTTEIGQLISSYLVKEKNLEDHAVHLLFSANRWEHVPSMREKLHQGITLVVDRYAFSGVAFTSAKENFCLDWCKQPDIGLPKPDLILFLQLSPEEAAERGNFGNERYENSSFQEKVLQSFYHLMNDKTLNWKTMDASKNIEDLHREIKTVAEETMQEVQNKPLGELWK</sequence>
<dbReference type="Pfam" id="PF02223">
    <property type="entry name" value="Thymidylate_kin"/>
    <property type="match status" value="1"/>
</dbReference>
<evidence type="ECO:0000256" key="10">
    <source>
        <dbReference type="ARBA" id="ARBA00029962"/>
    </source>
</evidence>
<dbReference type="NCBIfam" id="TIGR00041">
    <property type="entry name" value="DTMP_kinase"/>
    <property type="match status" value="1"/>
</dbReference>
<dbReference type="GO" id="GO:0006233">
    <property type="term" value="P:dTDP biosynthetic process"/>
    <property type="evidence" value="ECO:0007669"/>
    <property type="project" value="InterPro"/>
</dbReference>
<evidence type="ECO:0000256" key="13">
    <source>
        <dbReference type="SAM" id="MobiDB-lite"/>
    </source>
</evidence>
<evidence type="ECO:0000256" key="12">
    <source>
        <dbReference type="ARBA" id="ARBA00056272"/>
    </source>
</evidence>
<dbReference type="GO" id="GO:0004798">
    <property type="term" value="F:dTMP kinase activity"/>
    <property type="evidence" value="ECO:0007669"/>
    <property type="project" value="UniProtKB-EC"/>
</dbReference>
<comment type="similarity">
    <text evidence="2">Belongs to the thymidylate kinase family.</text>
</comment>
<keyword evidence="16" id="KW-1185">Reference proteome</keyword>
<dbReference type="Gene3D" id="3.40.50.300">
    <property type="entry name" value="P-loop containing nucleotide triphosphate hydrolases"/>
    <property type="match status" value="1"/>
</dbReference>
<evidence type="ECO:0000256" key="7">
    <source>
        <dbReference type="ARBA" id="ARBA00022741"/>
    </source>
</evidence>
<keyword evidence="7" id="KW-0547">Nucleotide-binding</keyword>
<dbReference type="EC" id="2.7.4.9" evidence="3"/>
<comment type="pathway">
    <text evidence="1">Pyrimidine metabolism; dTTP biosynthesis.</text>
</comment>
<feature type="compositionally biased region" description="Gly residues" evidence="13">
    <location>
        <begin position="38"/>
        <end position="58"/>
    </location>
</feature>
<dbReference type="CDD" id="cd01672">
    <property type="entry name" value="TMPK"/>
    <property type="match status" value="1"/>
</dbReference>
<keyword evidence="5" id="KW-0808">Transferase</keyword>
<dbReference type="GO" id="GO:0004550">
    <property type="term" value="F:nucleoside diphosphate kinase activity"/>
    <property type="evidence" value="ECO:0007669"/>
    <property type="project" value="TreeGrafter"/>
</dbReference>
<protein>
    <recommendedName>
        <fullName evidence="4">Thymidylate kinase</fullName>
        <ecNumber evidence="3">2.7.4.9</ecNumber>
    </recommendedName>
    <alternativeName>
        <fullName evidence="10">dTMP kinase</fullName>
    </alternativeName>
</protein>
<evidence type="ECO:0000256" key="3">
    <source>
        <dbReference type="ARBA" id="ARBA00012980"/>
    </source>
</evidence>
<dbReference type="GO" id="GO:0005829">
    <property type="term" value="C:cytosol"/>
    <property type="evidence" value="ECO:0007669"/>
    <property type="project" value="TreeGrafter"/>
</dbReference>
<evidence type="ECO:0000256" key="11">
    <source>
        <dbReference type="ARBA" id="ARBA00048743"/>
    </source>
</evidence>
<dbReference type="Proteomes" id="UP000694541">
    <property type="component" value="Unplaced"/>
</dbReference>
<dbReference type="FunFam" id="3.40.50.300:FF:000679">
    <property type="entry name" value="Thymidylate kinase"/>
    <property type="match status" value="1"/>
</dbReference>
<keyword evidence="8" id="KW-0418">Kinase</keyword>
<dbReference type="GO" id="GO:0006235">
    <property type="term" value="P:dTTP biosynthetic process"/>
    <property type="evidence" value="ECO:0007669"/>
    <property type="project" value="TreeGrafter"/>
</dbReference>
<evidence type="ECO:0000256" key="1">
    <source>
        <dbReference type="ARBA" id="ARBA00004992"/>
    </source>
</evidence>
<dbReference type="GO" id="GO:0006227">
    <property type="term" value="P:dUDP biosynthetic process"/>
    <property type="evidence" value="ECO:0007669"/>
    <property type="project" value="TreeGrafter"/>
</dbReference>
<dbReference type="PANTHER" id="PTHR10344:SF1">
    <property type="entry name" value="THYMIDYLATE KINASE"/>
    <property type="match status" value="1"/>
</dbReference>
<keyword evidence="6" id="KW-0545">Nucleotide biosynthesis</keyword>
<evidence type="ECO:0000256" key="5">
    <source>
        <dbReference type="ARBA" id="ARBA00022679"/>
    </source>
</evidence>
<feature type="region of interest" description="Disordered" evidence="13">
    <location>
        <begin position="1"/>
        <end position="66"/>
    </location>
</feature>